<keyword evidence="3" id="KW-1185">Reference proteome</keyword>
<gene>
    <name evidence="2" type="ORF">FSP39_002167</name>
</gene>
<evidence type="ECO:0000313" key="2">
    <source>
        <dbReference type="EMBL" id="KAK3092379.1"/>
    </source>
</evidence>
<dbReference type="Pfam" id="PF15324">
    <property type="entry name" value="TALPID3"/>
    <property type="match status" value="1"/>
</dbReference>
<feature type="compositionally biased region" description="Polar residues" evidence="1">
    <location>
        <begin position="767"/>
        <end position="778"/>
    </location>
</feature>
<dbReference type="Proteomes" id="UP001186944">
    <property type="component" value="Unassembled WGS sequence"/>
</dbReference>
<dbReference type="AlphaFoldDB" id="A0AA89BR33"/>
<feature type="compositionally biased region" description="Low complexity" evidence="1">
    <location>
        <begin position="24"/>
        <end position="34"/>
    </location>
</feature>
<name>A0AA89BR33_PINIB</name>
<feature type="region of interest" description="Disordered" evidence="1">
    <location>
        <begin position="636"/>
        <end position="658"/>
    </location>
</feature>
<feature type="compositionally biased region" description="Basic and acidic residues" evidence="1">
    <location>
        <begin position="750"/>
        <end position="765"/>
    </location>
</feature>
<feature type="compositionally biased region" description="Polar residues" evidence="1">
    <location>
        <begin position="513"/>
        <end position="527"/>
    </location>
</feature>
<feature type="compositionally biased region" description="Pro residues" evidence="1">
    <location>
        <begin position="714"/>
        <end position="723"/>
    </location>
</feature>
<feature type="compositionally biased region" description="Polar residues" evidence="1">
    <location>
        <begin position="588"/>
        <end position="597"/>
    </location>
</feature>
<feature type="region of interest" description="Disordered" evidence="1">
    <location>
        <begin position="476"/>
        <end position="537"/>
    </location>
</feature>
<feature type="compositionally biased region" description="Basic and acidic residues" evidence="1">
    <location>
        <begin position="92"/>
        <end position="105"/>
    </location>
</feature>
<dbReference type="InterPro" id="IPR029246">
    <property type="entry name" value="TALPID3"/>
</dbReference>
<feature type="compositionally biased region" description="Basic and acidic residues" evidence="1">
    <location>
        <begin position="142"/>
        <end position="154"/>
    </location>
</feature>
<feature type="compositionally biased region" description="Low complexity" evidence="1">
    <location>
        <begin position="700"/>
        <end position="713"/>
    </location>
</feature>
<accession>A0AA89BR33</accession>
<feature type="compositionally biased region" description="Basic and acidic residues" evidence="1">
    <location>
        <begin position="355"/>
        <end position="376"/>
    </location>
</feature>
<proteinExistence type="predicted"/>
<protein>
    <submittedName>
        <fullName evidence="2">Uncharacterized protein</fullName>
    </submittedName>
</protein>
<evidence type="ECO:0000313" key="3">
    <source>
        <dbReference type="Proteomes" id="UP001186944"/>
    </source>
</evidence>
<dbReference type="EMBL" id="VSWD01000009">
    <property type="protein sequence ID" value="KAK3092379.1"/>
    <property type="molecule type" value="Genomic_DNA"/>
</dbReference>
<feature type="compositionally biased region" description="Basic and acidic residues" evidence="1">
    <location>
        <begin position="637"/>
        <end position="658"/>
    </location>
</feature>
<dbReference type="GO" id="GO:0007224">
    <property type="term" value="P:smoothened signaling pathway"/>
    <property type="evidence" value="ECO:0007669"/>
    <property type="project" value="InterPro"/>
</dbReference>
<evidence type="ECO:0000256" key="1">
    <source>
        <dbReference type="SAM" id="MobiDB-lite"/>
    </source>
</evidence>
<sequence>MMEGMLELLSTTDAAVKALDKSSSHPTSSRGSGRQTDRDKTEPSHDSGIVRSEQKTHPSEPYQPVTGREVWDRSSDESTTASDVLIRSTLGDPHEKSLLEGKSVQEEAANDASSVSKCSRSSYGMDNFNSSGPQKVKISTKKLREIKSPYESPRDGVQITDGNGKPLNGAPGQLSTQRSQDSSARSSPLNSARSSQRSVGVDRSQNSVGSKHSSVEGSKHSSVAGSKHSSVAGSRPGSGGSSRHSVSSRTSGALHQGGASIQPRSGTGSHPSSVGGSRPQSGGSQRPSGSRPSSGTSARSAGSRQGHRISMQEKMQTSVSSATVTNNPKDIITLQSTPQGKKTMSRVFPQANGIKDVDTHTHSPPVHDTDVDSAKPVFIERHTPPKKTSSAINHVDDDDDRFAFDMLQKKLDLSFDSGKQVSNENSIQSATSSQPEIVTVPERIVTVSARNSVSTDNSVSDVGSENVETIVEKVITISSQPPMSDEVSSSGEQSESLDEKIPPALLDRFLHGNKNQGPSLKQGSQMDGVTAPDKKSSDIMVSDFKLSEKQRLIKESFAKRFEQGGPKKRVIQPKIIGNQRQSREVDTRQPSNAPNNQTTEAVTAAVAASAAIAVTQPFLKAQQELESKMANILGKIAELHSNKPEQQESGREQQKVSELENRLADLTEQRIKQLESQVAMQAQLLSMSRNPQDVQSIPLSQSRSRSPVIRSPSRSPPRSPPRSPQMQRKTEPSKTAVTKTKFIRPSQTGKRPDYDEWRKIHKADSEPQLQSPLDTPNPRSRAPKPVAYEALKEKKCECSEHLM</sequence>
<feature type="region of interest" description="Disordered" evidence="1">
    <location>
        <begin position="16"/>
        <end position="376"/>
    </location>
</feature>
<organism evidence="2 3">
    <name type="scientific">Pinctada imbricata</name>
    <name type="common">Atlantic pearl-oyster</name>
    <name type="synonym">Pinctada martensii</name>
    <dbReference type="NCBI Taxonomy" id="66713"/>
    <lineage>
        <taxon>Eukaryota</taxon>
        <taxon>Metazoa</taxon>
        <taxon>Spiralia</taxon>
        <taxon>Lophotrochozoa</taxon>
        <taxon>Mollusca</taxon>
        <taxon>Bivalvia</taxon>
        <taxon>Autobranchia</taxon>
        <taxon>Pteriomorphia</taxon>
        <taxon>Pterioida</taxon>
        <taxon>Pterioidea</taxon>
        <taxon>Pteriidae</taxon>
        <taxon>Pinctada</taxon>
    </lineage>
</organism>
<feature type="compositionally biased region" description="Polar residues" evidence="1">
    <location>
        <begin position="476"/>
        <end position="494"/>
    </location>
</feature>
<feature type="compositionally biased region" description="Low complexity" evidence="1">
    <location>
        <begin position="229"/>
        <end position="252"/>
    </location>
</feature>
<feature type="compositionally biased region" description="Basic and acidic residues" evidence="1">
    <location>
        <begin position="35"/>
        <end position="45"/>
    </location>
</feature>
<feature type="compositionally biased region" description="Polar residues" evidence="1">
    <location>
        <begin position="313"/>
        <end position="342"/>
    </location>
</feature>
<feature type="compositionally biased region" description="Polar residues" evidence="1">
    <location>
        <begin position="687"/>
        <end position="699"/>
    </location>
</feature>
<feature type="compositionally biased region" description="Polar residues" evidence="1">
    <location>
        <begin position="111"/>
        <end position="133"/>
    </location>
</feature>
<feature type="compositionally biased region" description="Polar residues" evidence="1">
    <location>
        <begin position="173"/>
        <end position="212"/>
    </location>
</feature>
<feature type="region of interest" description="Disordered" evidence="1">
    <location>
        <begin position="575"/>
        <end position="597"/>
    </location>
</feature>
<reference evidence="2" key="1">
    <citation type="submission" date="2019-08" db="EMBL/GenBank/DDBJ databases">
        <title>The improved chromosome-level genome for the pearl oyster Pinctada fucata martensii using PacBio sequencing and Hi-C.</title>
        <authorList>
            <person name="Zheng Z."/>
        </authorList>
    </citation>
    <scope>NUCLEOTIDE SEQUENCE</scope>
    <source>
        <strain evidence="2">ZZ-2019</strain>
        <tissue evidence="2">Adductor muscle</tissue>
    </source>
</reference>
<comment type="caution">
    <text evidence="2">The sequence shown here is derived from an EMBL/GenBank/DDBJ whole genome shotgun (WGS) entry which is preliminary data.</text>
</comment>
<feature type="region of interest" description="Disordered" evidence="1">
    <location>
        <begin position="687"/>
        <end position="785"/>
    </location>
</feature>
<feature type="compositionally biased region" description="Low complexity" evidence="1">
    <location>
        <begin position="271"/>
        <end position="304"/>
    </location>
</feature>